<evidence type="ECO:0008006" key="4">
    <source>
        <dbReference type="Google" id="ProtNLM"/>
    </source>
</evidence>
<proteinExistence type="predicted"/>
<name>A0ABR3AVV1_PHYBL</name>
<sequence length="78" mass="8802">MQILCSKDVLDPDKSFVGFQLAFALCEWFEILDVLDVLVVYVVVAVVVIVIVIVVLGIQECYLLILSWLWTRLVMSGV</sequence>
<keyword evidence="1" id="KW-0812">Transmembrane</keyword>
<organism evidence="2 3">
    <name type="scientific">Phycomyces blakesleeanus</name>
    <dbReference type="NCBI Taxonomy" id="4837"/>
    <lineage>
        <taxon>Eukaryota</taxon>
        <taxon>Fungi</taxon>
        <taxon>Fungi incertae sedis</taxon>
        <taxon>Mucoromycota</taxon>
        <taxon>Mucoromycotina</taxon>
        <taxon>Mucoromycetes</taxon>
        <taxon>Mucorales</taxon>
        <taxon>Phycomycetaceae</taxon>
        <taxon>Phycomyces</taxon>
    </lineage>
</organism>
<evidence type="ECO:0000313" key="3">
    <source>
        <dbReference type="Proteomes" id="UP001448207"/>
    </source>
</evidence>
<keyword evidence="1" id="KW-1133">Transmembrane helix</keyword>
<protein>
    <recommendedName>
        <fullName evidence="4">Transmembrane protein</fullName>
    </recommendedName>
</protein>
<gene>
    <name evidence="2" type="ORF">J3Q64DRAFT_1748878</name>
</gene>
<dbReference type="Proteomes" id="UP001448207">
    <property type="component" value="Unassembled WGS sequence"/>
</dbReference>
<reference evidence="2 3" key="1">
    <citation type="submission" date="2024-04" db="EMBL/GenBank/DDBJ databases">
        <title>Symmetric and asymmetric DNA N6-adenine methylation regulates different biological responses in Mucorales.</title>
        <authorList>
            <consortium name="Lawrence Berkeley National Laboratory"/>
            <person name="Lax C."/>
            <person name="Mondo S.J."/>
            <person name="Osorio-Concepcion M."/>
            <person name="Muszewska A."/>
            <person name="Corrochano-Luque M."/>
            <person name="Gutierrez G."/>
            <person name="Riley R."/>
            <person name="Lipzen A."/>
            <person name="Guo J."/>
            <person name="Hundley H."/>
            <person name="Amirebrahimi M."/>
            <person name="Ng V."/>
            <person name="Lorenzo-Gutierrez D."/>
            <person name="Binder U."/>
            <person name="Yang J."/>
            <person name="Song Y."/>
            <person name="Canovas D."/>
            <person name="Navarro E."/>
            <person name="Freitag M."/>
            <person name="Gabaldon T."/>
            <person name="Grigoriev I.V."/>
            <person name="Corrochano L.M."/>
            <person name="Nicolas F.E."/>
            <person name="Garre V."/>
        </authorList>
    </citation>
    <scope>NUCLEOTIDE SEQUENCE [LARGE SCALE GENOMIC DNA]</scope>
    <source>
        <strain evidence="2 3">L51</strain>
    </source>
</reference>
<evidence type="ECO:0000313" key="2">
    <source>
        <dbReference type="EMBL" id="KAL0083715.1"/>
    </source>
</evidence>
<keyword evidence="1" id="KW-0472">Membrane</keyword>
<comment type="caution">
    <text evidence="2">The sequence shown here is derived from an EMBL/GenBank/DDBJ whole genome shotgun (WGS) entry which is preliminary data.</text>
</comment>
<dbReference type="EMBL" id="JBCLYO010000013">
    <property type="protein sequence ID" value="KAL0083715.1"/>
    <property type="molecule type" value="Genomic_DNA"/>
</dbReference>
<keyword evidence="3" id="KW-1185">Reference proteome</keyword>
<accession>A0ABR3AVV1</accession>
<evidence type="ECO:0000256" key="1">
    <source>
        <dbReference type="SAM" id="Phobius"/>
    </source>
</evidence>
<feature type="transmembrane region" description="Helical" evidence="1">
    <location>
        <begin position="38"/>
        <end position="65"/>
    </location>
</feature>